<name>A0AAW7HYX6_9GAMM</name>
<dbReference type="AlphaFoldDB" id="A0AAW7HYX6"/>
<organism evidence="1 2">
    <name type="scientific">Aeromonas bestiarum</name>
    <dbReference type="NCBI Taxonomy" id="105751"/>
    <lineage>
        <taxon>Bacteria</taxon>
        <taxon>Pseudomonadati</taxon>
        <taxon>Pseudomonadota</taxon>
        <taxon>Gammaproteobacteria</taxon>
        <taxon>Aeromonadales</taxon>
        <taxon>Aeromonadaceae</taxon>
        <taxon>Aeromonas</taxon>
    </lineage>
</organism>
<protein>
    <submittedName>
        <fullName evidence="1">Uncharacterized protein</fullName>
    </submittedName>
</protein>
<sequence>MIVFFSFMSFHVVAGVTFNDFLVGKRDIYNGESHALTEKDTGFYEIDWARKNAIKEKPNFAGHYVVYTFNCGTGALCGEVLDLKTGLVISRLPHPYNSESLKLDTVVNSYLIIVSGVEMDLEMDDSTLTTKCYILDRKGLDLKFVDKCS</sequence>
<proteinExistence type="predicted"/>
<gene>
    <name evidence="1" type="ORF">OB959_10680</name>
</gene>
<accession>A0AAW7HYX6</accession>
<reference evidence="1" key="1">
    <citation type="submission" date="2023-08" db="EMBL/GenBank/DDBJ databases">
        <title>WGS of Aeromonas isolates.</title>
        <authorList>
            <person name="Lee H."/>
        </authorList>
    </citation>
    <scope>NUCLEOTIDE SEQUENCE</scope>
    <source>
        <strain evidence="1">SL22</strain>
    </source>
</reference>
<dbReference type="Proteomes" id="UP001168216">
    <property type="component" value="Unassembled WGS sequence"/>
</dbReference>
<evidence type="ECO:0000313" key="1">
    <source>
        <dbReference type="EMBL" id="MDM5140264.1"/>
    </source>
</evidence>
<comment type="caution">
    <text evidence="1">The sequence shown here is derived from an EMBL/GenBank/DDBJ whole genome shotgun (WGS) entry which is preliminary data.</text>
</comment>
<evidence type="ECO:0000313" key="2">
    <source>
        <dbReference type="Proteomes" id="UP001168216"/>
    </source>
</evidence>
<dbReference type="EMBL" id="JAOPLV010000004">
    <property type="protein sequence ID" value="MDM5140264.1"/>
    <property type="molecule type" value="Genomic_DNA"/>
</dbReference>
<dbReference type="RefSeq" id="WP_290021931.1">
    <property type="nucleotide sequence ID" value="NZ_JAOPLV010000004.1"/>
</dbReference>